<name>A0A848IQW6_9BURK</name>
<feature type="domain" description="Electron transfer flavoprotein alpha/beta-subunit N-terminal" evidence="9">
    <location>
        <begin position="23"/>
        <end position="211"/>
    </location>
</feature>
<dbReference type="InterPro" id="IPR012255">
    <property type="entry name" value="ETF_b"/>
</dbReference>
<comment type="subunit">
    <text evidence="2">Heterodimer of an alpha and a beta subunit.</text>
</comment>
<evidence type="ECO:0000256" key="5">
    <source>
        <dbReference type="ARBA" id="ARBA00022982"/>
    </source>
</evidence>
<evidence type="ECO:0000313" key="10">
    <source>
        <dbReference type="EMBL" id="NMM04121.1"/>
    </source>
</evidence>
<dbReference type="GO" id="GO:0046395">
    <property type="term" value="P:carboxylic acid catabolic process"/>
    <property type="evidence" value="ECO:0007669"/>
    <property type="project" value="UniProtKB-ARBA"/>
</dbReference>
<organism evidence="10 11">
    <name type="scientific">Paraburkholderia polaris</name>
    <dbReference type="NCBI Taxonomy" id="2728848"/>
    <lineage>
        <taxon>Bacteria</taxon>
        <taxon>Pseudomonadati</taxon>
        <taxon>Pseudomonadota</taxon>
        <taxon>Betaproteobacteria</taxon>
        <taxon>Burkholderiales</taxon>
        <taxon>Burkholderiaceae</taxon>
        <taxon>Paraburkholderia</taxon>
    </lineage>
</organism>
<keyword evidence="11" id="KW-1185">Reference proteome</keyword>
<evidence type="ECO:0000259" key="9">
    <source>
        <dbReference type="SMART" id="SM00893"/>
    </source>
</evidence>
<evidence type="ECO:0000256" key="1">
    <source>
        <dbReference type="ARBA" id="ARBA00007557"/>
    </source>
</evidence>
<keyword evidence="5" id="KW-0249">Electron transport</keyword>
<dbReference type="Proteomes" id="UP000544134">
    <property type="component" value="Unassembled WGS sequence"/>
</dbReference>
<reference evidence="10 11" key="1">
    <citation type="submission" date="2020-04" db="EMBL/GenBank/DDBJ databases">
        <title>Paraburkholderia sp. RP-4-7 isolated from soil.</title>
        <authorList>
            <person name="Dahal R.H."/>
        </authorList>
    </citation>
    <scope>NUCLEOTIDE SEQUENCE [LARGE SCALE GENOMIC DNA]</scope>
    <source>
        <strain evidence="10 11">RP-4-7</strain>
    </source>
</reference>
<evidence type="ECO:0000256" key="3">
    <source>
        <dbReference type="ARBA" id="ARBA00016797"/>
    </source>
</evidence>
<evidence type="ECO:0000256" key="4">
    <source>
        <dbReference type="ARBA" id="ARBA00022448"/>
    </source>
</evidence>
<dbReference type="Gene3D" id="3.40.50.620">
    <property type="entry name" value="HUPs"/>
    <property type="match status" value="1"/>
</dbReference>
<dbReference type="PROSITE" id="PS01065">
    <property type="entry name" value="ETF_BETA"/>
    <property type="match status" value="1"/>
</dbReference>
<gene>
    <name evidence="10" type="ORF">HHL24_40475</name>
</gene>
<sequence>MKILVPVKRVIDYNVKVRVKDDGSGVDLSNVKMATNPFDEIAVEQAVRLKETGVATEVIAVSCGTAACQDTLRRAMAMGADRGILVQTETELQPLAVAKLLHALCEMELPQLVICGKQAIDDDANQTGQMLAALADWPQATFASQVVVATASAKVTREIDGGLETLEIRLPAVITADLRLNEPRYVTLPNIMEAKRKPLDIVKPADLGVEVAPRLATINVAEPVQRGAGIKVADVAELMHRLKTEARVI</sequence>
<evidence type="ECO:0000256" key="8">
    <source>
        <dbReference type="ARBA" id="ARBA00049933"/>
    </source>
</evidence>
<dbReference type="CDD" id="cd01714">
    <property type="entry name" value="ETF_beta"/>
    <property type="match status" value="1"/>
</dbReference>
<protein>
    <recommendedName>
        <fullName evidence="3">Electron transfer flavoprotein subunit beta</fullName>
    </recommendedName>
    <alternativeName>
        <fullName evidence="7">Electron transfer flavoprotein small subunit</fullName>
    </alternativeName>
</protein>
<dbReference type="SUPFAM" id="SSF52402">
    <property type="entry name" value="Adenine nucleotide alpha hydrolases-like"/>
    <property type="match status" value="1"/>
</dbReference>
<dbReference type="GO" id="GO:0009055">
    <property type="term" value="F:electron transfer activity"/>
    <property type="evidence" value="ECO:0007669"/>
    <property type="project" value="InterPro"/>
</dbReference>
<dbReference type="InterPro" id="IPR000049">
    <property type="entry name" value="ET-Flavoprotein_bsu_CS"/>
</dbReference>
<comment type="similarity">
    <text evidence="1">Belongs to the ETF beta-subunit/FixA family.</text>
</comment>
<dbReference type="RefSeq" id="WP_169490888.1">
    <property type="nucleotide sequence ID" value="NZ_JABBGJ010000071.1"/>
</dbReference>
<dbReference type="Pfam" id="PF01012">
    <property type="entry name" value="ETF"/>
    <property type="match status" value="1"/>
</dbReference>
<dbReference type="PANTHER" id="PTHR21294">
    <property type="entry name" value="ELECTRON TRANSFER FLAVOPROTEIN BETA-SUBUNIT"/>
    <property type="match status" value="1"/>
</dbReference>
<comment type="caution">
    <text evidence="10">The sequence shown here is derived from an EMBL/GenBank/DDBJ whole genome shotgun (WGS) entry which is preliminary data.</text>
</comment>
<comment type="function">
    <text evidence="6">The electron transfer flavoprotein serves as a specific electron acceptor for other dehydrogenases. It transfers the electrons to the main respiratory chain via ETF-ubiquinone oxidoreductase (ETF dehydrogenase).</text>
</comment>
<dbReference type="EMBL" id="JABBGJ010000071">
    <property type="protein sequence ID" value="NMM04121.1"/>
    <property type="molecule type" value="Genomic_DNA"/>
</dbReference>
<dbReference type="InterPro" id="IPR033948">
    <property type="entry name" value="ETF_beta_N"/>
</dbReference>
<dbReference type="PANTHER" id="PTHR21294:SF8">
    <property type="entry name" value="ELECTRON TRANSFER FLAVOPROTEIN SUBUNIT BETA"/>
    <property type="match status" value="1"/>
</dbReference>
<proteinExistence type="inferred from homology"/>
<comment type="cofactor">
    <cofactor evidence="8">
        <name>AMP</name>
        <dbReference type="ChEBI" id="CHEBI:456215"/>
    </cofactor>
</comment>
<evidence type="ECO:0000256" key="6">
    <source>
        <dbReference type="ARBA" id="ARBA00025649"/>
    </source>
</evidence>
<dbReference type="InterPro" id="IPR014730">
    <property type="entry name" value="ETF_a/b_N"/>
</dbReference>
<dbReference type="InterPro" id="IPR014729">
    <property type="entry name" value="Rossmann-like_a/b/a_fold"/>
</dbReference>
<evidence type="ECO:0000313" key="11">
    <source>
        <dbReference type="Proteomes" id="UP000544134"/>
    </source>
</evidence>
<dbReference type="FunFam" id="3.40.50.620:FF:000011">
    <property type="entry name" value="Electron transfer flavoprotein subunit beta"/>
    <property type="match status" value="1"/>
</dbReference>
<evidence type="ECO:0000256" key="7">
    <source>
        <dbReference type="ARBA" id="ARBA00042002"/>
    </source>
</evidence>
<evidence type="ECO:0000256" key="2">
    <source>
        <dbReference type="ARBA" id="ARBA00011355"/>
    </source>
</evidence>
<dbReference type="SMART" id="SM00893">
    <property type="entry name" value="ETF"/>
    <property type="match status" value="1"/>
</dbReference>
<accession>A0A848IQW6</accession>
<dbReference type="PIRSF" id="PIRSF000090">
    <property type="entry name" value="Beta-ETF"/>
    <property type="match status" value="1"/>
</dbReference>
<dbReference type="AlphaFoldDB" id="A0A848IQW6"/>
<keyword evidence="4" id="KW-0813">Transport</keyword>